<comment type="caution">
    <text evidence="1">The sequence shown here is derived from an EMBL/GenBank/DDBJ whole genome shotgun (WGS) entry which is preliminary data.</text>
</comment>
<sequence length="59" mass="7243">ADLGIQQTRDWIKRNNPGYSELEVNLEFVRLMYYETGKMSEESWKHFEDQMDDKIKKDW</sequence>
<organism evidence="1 2">
    <name type="scientific">Okeania hirsuta</name>
    <dbReference type="NCBI Taxonomy" id="1458930"/>
    <lineage>
        <taxon>Bacteria</taxon>
        <taxon>Bacillati</taxon>
        <taxon>Cyanobacteriota</taxon>
        <taxon>Cyanophyceae</taxon>
        <taxon>Oscillatoriophycideae</taxon>
        <taxon>Oscillatoriales</taxon>
        <taxon>Microcoleaceae</taxon>
        <taxon>Okeania</taxon>
    </lineage>
</organism>
<dbReference type="Proteomes" id="UP000269154">
    <property type="component" value="Unassembled WGS sequence"/>
</dbReference>
<dbReference type="EMBL" id="RCBY01000496">
    <property type="protein sequence ID" value="RQH17670.1"/>
    <property type="molecule type" value="Genomic_DNA"/>
</dbReference>
<feature type="non-terminal residue" evidence="1">
    <location>
        <position position="1"/>
    </location>
</feature>
<dbReference type="RefSeq" id="WP_205127816.1">
    <property type="nucleotide sequence ID" value="NZ_CAWOLW010000441.1"/>
</dbReference>
<reference evidence="1 2" key="1">
    <citation type="journal article" date="2018" name="ACS Chem. Biol.">
        <title>Ketoreductase domain dysfunction expands chemodiversity: malyngamide biosynthesis in the cyanobacterium Okeania hirsuta.</title>
        <authorList>
            <person name="Moss N.A."/>
            <person name="Leao T."/>
            <person name="Rankin M."/>
            <person name="McCullough T.M."/>
            <person name="Qu P."/>
            <person name="Korobeynikov A."/>
            <person name="Smith J.L."/>
            <person name="Gerwick L."/>
            <person name="Gerwick W.H."/>
        </authorList>
    </citation>
    <scope>NUCLEOTIDE SEQUENCE [LARGE SCALE GENOMIC DNA]</scope>
    <source>
        <strain evidence="1 2">PAB10Feb10-1</strain>
    </source>
</reference>
<evidence type="ECO:0000313" key="1">
    <source>
        <dbReference type="EMBL" id="RQH17670.1"/>
    </source>
</evidence>
<name>A0A3N6NLQ5_9CYAN</name>
<protein>
    <submittedName>
        <fullName evidence="1">Uncharacterized protein</fullName>
    </submittedName>
</protein>
<evidence type="ECO:0000313" key="2">
    <source>
        <dbReference type="Proteomes" id="UP000269154"/>
    </source>
</evidence>
<proteinExistence type="predicted"/>
<accession>A0A3N6NLQ5</accession>
<dbReference type="AlphaFoldDB" id="A0A3N6NLQ5"/>
<keyword evidence="2" id="KW-1185">Reference proteome</keyword>
<gene>
    <name evidence="1" type="ORF">D5R40_33260</name>
</gene>